<organism evidence="5">
    <name type="scientific">hydrothermal vent metagenome</name>
    <dbReference type="NCBI Taxonomy" id="652676"/>
    <lineage>
        <taxon>unclassified sequences</taxon>
        <taxon>metagenomes</taxon>
        <taxon>ecological metagenomes</taxon>
    </lineage>
</organism>
<dbReference type="PANTHER" id="PTHR30302:SF1">
    <property type="entry name" value="HYDROGENASE 2 MATURATION PROTEASE"/>
    <property type="match status" value="1"/>
</dbReference>
<dbReference type="Gene3D" id="3.40.50.1450">
    <property type="entry name" value="HybD-like"/>
    <property type="match status" value="1"/>
</dbReference>
<keyword evidence="2 5" id="KW-0645">Protease</keyword>
<dbReference type="GO" id="GO:0004190">
    <property type="term" value="F:aspartic-type endopeptidase activity"/>
    <property type="evidence" value="ECO:0007669"/>
    <property type="project" value="UniProtKB-KW"/>
</dbReference>
<accession>A0A1W1CN49</accession>
<dbReference type="GO" id="GO:0008047">
    <property type="term" value="F:enzyme activator activity"/>
    <property type="evidence" value="ECO:0007669"/>
    <property type="project" value="InterPro"/>
</dbReference>
<evidence type="ECO:0000256" key="3">
    <source>
        <dbReference type="ARBA" id="ARBA00022750"/>
    </source>
</evidence>
<dbReference type="Pfam" id="PF01750">
    <property type="entry name" value="HycI"/>
    <property type="match status" value="1"/>
</dbReference>
<dbReference type="PRINTS" id="PR00446">
    <property type="entry name" value="HYDRGNUPTAKE"/>
</dbReference>
<comment type="similarity">
    <text evidence="1">Belongs to the peptidase A31 family.</text>
</comment>
<gene>
    <name evidence="5" type="ORF">MNB_SM-4-179</name>
</gene>
<dbReference type="SUPFAM" id="SSF53163">
    <property type="entry name" value="HybD-like"/>
    <property type="match status" value="1"/>
</dbReference>
<name>A0A1W1CN49_9ZZZZ</name>
<dbReference type="InterPro" id="IPR000671">
    <property type="entry name" value="Peptidase_A31"/>
</dbReference>
<dbReference type="InterPro" id="IPR023430">
    <property type="entry name" value="Pept_HybD-like_dom_sf"/>
</dbReference>
<keyword evidence="3" id="KW-0064">Aspartyl protease</keyword>
<protein>
    <submittedName>
        <fullName evidence="5">Hydrogenase maturation protease</fullName>
        <ecNumber evidence="5">3.4.24.-</ecNumber>
    </submittedName>
</protein>
<dbReference type="EC" id="3.4.24.-" evidence="5"/>
<evidence type="ECO:0000256" key="4">
    <source>
        <dbReference type="ARBA" id="ARBA00022801"/>
    </source>
</evidence>
<proteinExistence type="inferred from homology"/>
<evidence type="ECO:0000313" key="5">
    <source>
        <dbReference type="EMBL" id="SFV67122.1"/>
    </source>
</evidence>
<dbReference type="NCBIfam" id="TIGR00072">
    <property type="entry name" value="hydrog_prot"/>
    <property type="match status" value="1"/>
</dbReference>
<evidence type="ECO:0000256" key="2">
    <source>
        <dbReference type="ARBA" id="ARBA00022670"/>
    </source>
</evidence>
<dbReference type="AlphaFoldDB" id="A0A1W1CN49"/>
<dbReference type="EMBL" id="FPHF01000095">
    <property type="protein sequence ID" value="SFV67122.1"/>
    <property type="molecule type" value="Genomic_DNA"/>
</dbReference>
<keyword evidence="4 5" id="KW-0378">Hydrolase</keyword>
<dbReference type="GO" id="GO:0016485">
    <property type="term" value="P:protein processing"/>
    <property type="evidence" value="ECO:0007669"/>
    <property type="project" value="TreeGrafter"/>
</dbReference>
<dbReference type="PANTHER" id="PTHR30302">
    <property type="entry name" value="HYDROGENASE 1 MATURATION PROTEASE"/>
    <property type="match status" value="1"/>
</dbReference>
<evidence type="ECO:0000256" key="1">
    <source>
        <dbReference type="ARBA" id="ARBA00006814"/>
    </source>
</evidence>
<sequence>MAYEKIALIGIGNIMFHDEGLGAYLVKYIEENYEAHPKLTIVEGGTLGFTLMTYYQDYDKVIVVGTGSKIGPVGTINSENADQVMANESATRKTANEVEITMMIEICSFHEDMGEVQLITMVPHDIIDVKNAMTPEALICMPKLVDETLNELKNSDIILTRKKSAEVSFISIIEAYANPKIENFTDMSKCIS</sequence>
<reference evidence="5" key="1">
    <citation type="submission" date="2016-10" db="EMBL/GenBank/DDBJ databases">
        <authorList>
            <person name="de Groot N.N."/>
        </authorList>
    </citation>
    <scope>NUCLEOTIDE SEQUENCE</scope>
</reference>